<evidence type="ECO:0000256" key="8">
    <source>
        <dbReference type="ARBA" id="ARBA00023008"/>
    </source>
</evidence>
<evidence type="ECO:0000313" key="19">
    <source>
        <dbReference type="Proteomes" id="UP000799302"/>
    </source>
</evidence>
<keyword evidence="12" id="KW-0624">Polysaccharide degradation</keyword>
<dbReference type="PANTHER" id="PTHR33353">
    <property type="entry name" value="PUTATIVE (AFU_ORTHOLOGUE AFUA_1G12560)-RELATED"/>
    <property type="match status" value="1"/>
</dbReference>
<evidence type="ECO:0000256" key="4">
    <source>
        <dbReference type="ARBA" id="ARBA00022723"/>
    </source>
</evidence>
<evidence type="ECO:0000256" key="15">
    <source>
        <dbReference type="ARBA" id="ARBA00047174"/>
    </source>
</evidence>
<dbReference type="GO" id="GO:0030245">
    <property type="term" value="P:cellulose catabolic process"/>
    <property type="evidence" value="ECO:0007669"/>
    <property type="project" value="UniProtKB-KW"/>
</dbReference>
<comment type="subcellular location">
    <subcellularLocation>
        <location evidence="2">Secreted</location>
    </subcellularLocation>
</comment>
<evidence type="ECO:0000256" key="3">
    <source>
        <dbReference type="ARBA" id="ARBA00022525"/>
    </source>
</evidence>
<dbReference type="PANTHER" id="PTHR33353:SF10">
    <property type="entry name" value="ENDO-BETA-1,4-GLUCANASE D"/>
    <property type="match status" value="1"/>
</dbReference>
<proteinExistence type="inferred from homology"/>
<keyword evidence="3" id="KW-0964">Secreted</keyword>
<accession>A0A6A6UR82</accession>
<keyword evidence="9" id="KW-0503">Monooxygenase</keyword>
<feature type="domain" description="Auxiliary Activity family 9 catalytic" evidence="17">
    <location>
        <begin position="17"/>
        <end position="242"/>
    </location>
</feature>
<dbReference type="EC" id="1.14.99.56" evidence="15"/>
<evidence type="ECO:0000256" key="7">
    <source>
        <dbReference type="ARBA" id="ARBA00023002"/>
    </source>
</evidence>
<dbReference type="GO" id="GO:0004497">
    <property type="term" value="F:monooxygenase activity"/>
    <property type="evidence" value="ECO:0007669"/>
    <property type="project" value="UniProtKB-KW"/>
</dbReference>
<dbReference type="GO" id="GO:0005576">
    <property type="term" value="C:extracellular region"/>
    <property type="evidence" value="ECO:0007669"/>
    <property type="project" value="UniProtKB-SubCell"/>
</dbReference>
<keyword evidence="4" id="KW-0479">Metal-binding</keyword>
<evidence type="ECO:0000256" key="16">
    <source>
        <dbReference type="SAM" id="SignalP"/>
    </source>
</evidence>
<dbReference type="GO" id="GO:0046872">
    <property type="term" value="F:metal ion binding"/>
    <property type="evidence" value="ECO:0007669"/>
    <property type="project" value="UniProtKB-KW"/>
</dbReference>
<keyword evidence="10" id="KW-1015">Disulfide bond</keyword>
<dbReference type="AlphaFoldDB" id="A0A6A6UR82"/>
<dbReference type="EMBL" id="MU004230">
    <property type="protein sequence ID" value="KAF2674819.1"/>
    <property type="molecule type" value="Genomic_DNA"/>
</dbReference>
<protein>
    <recommendedName>
        <fullName evidence="15">lytic cellulose monooxygenase (C4-dehydrogenating)</fullName>
        <ecNumber evidence="15">1.14.99.56</ecNumber>
    </recommendedName>
</protein>
<evidence type="ECO:0000256" key="6">
    <source>
        <dbReference type="ARBA" id="ARBA00023001"/>
    </source>
</evidence>
<evidence type="ECO:0000256" key="11">
    <source>
        <dbReference type="ARBA" id="ARBA00023277"/>
    </source>
</evidence>
<evidence type="ECO:0000256" key="9">
    <source>
        <dbReference type="ARBA" id="ARBA00023033"/>
    </source>
</evidence>
<keyword evidence="11" id="KW-0119">Carbohydrate metabolism</keyword>
<evidence type="ECO:0000256" key="1">
    <source>
        <dbReference type="ARBA" id="ARBA00001973"/>
    </source>
</evidence>
<dbReference type="OrthoDB" id="3496539at2759"/>
<evidence type="ECO:0000256" key="14">
    <source>
        <dbReference type="ARBA" id="ARBA00045077"/>
    </source>
</evidence>
<keyword evidence="19" id="KW-1185">Reference proteome</keyword>
<name>A0A6A6UR82_9PEZI</name>
<feature type="chain" id="PRO_5025594691" description="lytic cellulose monooxygenase (C4-dehydrogenating)" evidence="16">
    <location>
        <begin position="17"/>
        <end position="360"/>
    </location>
</feature>
<evidence type="ECO:0000256" key="2">
    <source>
        <dbReference type="ARBA" id="ARBA00004613"/>
    </source>
</evidence>
<evidence type="ECO:0000256" key="5">
    <source>
        <dbReference type="ARBA" id="ARBA00022729"/>
    </source>
</evidence>
<organism evidence="18 19">
    <name type="scientific">Microthyrium microscopicum</name>
    <dbReference type="NCBI Taxonomy" id="703497"/>
    <lineage>
        <taxon>Eukaryota</taxon>
        <taxon>Fungi</taxon>
        <taxon>Dikarya</taxon>
        <taxon>Ascomycota</taxon>
        <taxon>Pezizomycotina</taxon>
        <taxon>Dothideomycetes</taxon>
        <taxon>Dothideomycetes incertae sedis</taxon>
        <taxon>Microthyriales</taxon>
        <taxon>Microthyriaceae</taxon>
        <taxon>Microthyrium</taxon>
    </lineage>
</organism>
<comment type="cofactor">
    <cofactor evidence="1">
        <name>Cu(2+)</name>
        <dbReference type="ChEBI" id="CHEBI:29036"/>
    </cofactor>
</comment>
<feature type="signal peptide" evidence="16">
    <location>
        <begin position="1"/>
        <end position="16"/>
    </location>
</feature>
<keyword evidence="5 16" id="KW-0732">Signal</keyword>
<dbReference type="Proteomes" id="UP000799302">
    <property type="component" value="Unassembled WGS sequence"/>
</dbReference>
<gene>
    <name evidence="18" type="ORF">BT63DRAFT_474527</name>
</gene>
<dbReference type="CDD" id="cd21175">
    <property type="entry name" value="LPMO_AA9"/>
    <property type="match status" value="1"/>
</dbReference>
<comment type="catalytic activity">
    <reaction evidence="14">
        <text>[(1-&gt;4)-beta-D-glucosyl]n+m + reduced acceptor + O2 = 4-dehydro-beta-D-glucosyl-[(1-&gt;4)-beta-D-glucosyl]n-1 + [(1-&gt;4)-beta-D-glucosyl]m + acceptor + H2O.</text>
        <dbReference type="EC" id="1.14.99.56"/>
    </reaction>
</comment>
<evidence type="ECO:0000256" key="10">
    <source>
        <dbReference type="ARBA" id="ARBA00023157"/>
    </source>
</evidence>
<comment type="similarity">
    <text evidence="13">Belongs to the polysaccharide monooxygenase AA9 family.</text>
</comment>
<keyword evidence="8" id="KW-0186">Copper</keyword>
<evidence type="ECO:0000259" key="17">
    <source>
        <dbReference type="Pfam" id="PF03443"/>
    </source>
</evidence>
<keyword evidence="7" id="KW-0560">Oxidoreductase</keyword>
<evidence type="ECO:0000256" key="13">
    <source>
        <dbReference type="ARBA" id="ARBA00044502"/>
    </source>
</evidence>
<dbReference type="InterPro" id="IPR049892">
    <property type="entry name" value="AA9"/>
</dbReference>
<dbReference type="Gene3D" id="2.70.50.70">
    <property type="match status" value="1"/>
</dbReference>
<reference evidence="18" key="1">
    <citation type="journal article" date="2020" name="Stud. Mycol.">
        <title>101 Dothideomycetes genomes: a test case for predicting lifestyles and emergence of pathogens.</title>
        <authorList>
            <person name="Haridas S."/>
            <person name="Albert R."/>
            <person name="Binder M."/>
            <person name="Bloem J."/>
            <person name="Labutti K."/>
            <person name="Salamov A."/>
            <person name="Andreopoulos B."/>
            <person name="Baker S."/>
            <person name="Barry K."/>
            <person name="Bills G."/>
            <person name="Bluhm B."/>
            <person name="Cannon C."/>
            <person name="Castanera R."/>
            <person name="Culley D."/>
            <person name="Daum C."/>
            <person name="Ezra D."/>
            <person name="Gonzalez J."/>
            <person name="Henrissat B."/>
            <person name="Kuo A."/>
            <person name="Liang C."/>
            <person name="Lipzen A."/>
            <person name="Lutzoni F."/>
            <person name="Magnuson J."/>
            <person name="Mondo S."/>
            <person name="Nolan M."/>
            <person name="Ohm R."/>
            <person name="Pangilinan J."/>
            <person name="Park H.-J."/>
            <person name="Ramirez L."/>
            <person name="Alfaro M."/>
            <person name="Sun H."/>
            <person name="Tritt A."/>
            <person name="Yoshinaga Y."/>
            <person name="Zwiers L.-H."/>
            <person name="Turgeon B."/>
            <person name="Goodwin S."/>
            <person name="Spatafora J."/>
            <person name="Crous P."/>
            <person name="Grigoriev I."/>
        </authorList>
    </citation>
    <scope>NUCLEOTIDE SEQUENCE</scope>
    <source>
        <strain evidence="18">CBS 115976</strain>
    </source>
</reference>
<keyword evidence="6" id="KW-0136">Cellulose degradation</keyword>
<evidence type="ECO:0000256" key="12">
    <source>
        <dbReference type="ARBA" id="ARBA00023326"/>
    </source>
</evidence>
<sequence length="360" mass="38906">MKSSAAFLLHAALALAHSGISRVTVDGTEYLTWDPRIDSFLGDVKRVGWSYDTLKIAMPNVGPVSGPLSANFAPVSNIESPDLACGKNAKAPALKAVTRAGAPVSVKWSNIIEMHRGPIITWMGQYTPGMSPNEVKFFKVDAPSYDAKTDTWANERAARNNQTHTFMIPSDIKPGAYVVRTELLALHTNSPSFALTPLGGPEFYLGCFNVDVQGSGTATPEGSTFPGAYKKGDKGLTFAPYYGTGSGVEVDSKYVVPGPALYEGKHDAPAGSPPAVKETGKYAPALQAKYDVLKTDMEQNGGAIIKLVNKAWPANQELAEAGLNYIKMQFSTEWRDTMSKYEGTRKEVDNFKAELDKQKQ</sequence>
<dbReference type="InterPro" id="IPR005103">
    <property type="entry name" value="AA9_LPMO"/>
</dbReference>
<evidence type="ECO:0000313" key="18">
    <source>
        <dbReference type="EMBL" id="KAF2674819.1"/>
    </source>
</evidence>
<dbReference type="Pfam" id="PF03443">
    <property type="entry name" value="AA9"/>
    <property type="match status" value="1"/>
</dbReference>